<evidence type="ECO:0000313" key="2">
    <source>
        <dbReference type="Proteomes" id="UP000276133"/>
    </source>
</evidence>
<gene>
    <name evidence="1" type="ORF">BpHYR1_046108</name>
</gene>
<sequence>MALWLVSSHVCKGMKREPAHAKNTHQKNQHFDQLVFGLVVIHVAVCVRVSRMSGLFDDTCYTCIGIAFNWKF</sequence>
<dbReference type="EMBL" id="REGN01005671">
    <property type="protein sequence ID" value="RNA12509.1"/>
    <property type="molecule type" value="Genomic_DNA"/>
</dbReference>
<comment type="caution">
    <text evidence="1">The sequence shown here is derived from an EMBL/GenBank/DDBJ whole genome shotgun (WGS) entry which is preliminary data.</text>
</comment>
<keyword evidence="2" id="KW-1185">Reference proteome</keyword>
<accession>A0A3M7QMK4</accession>
<dbReference type="Proteomes" id="UP000276133">
    <property type="component" value="Unassembled WGS sequence"/>
</dbReference>
<reference evidence="1 2" key="1">
    <citation type="journal article" date="2018" name="Sci. Rep.">
        <title>Genomic signatures of local adaptation to the degree of environmental predictability in rotifers.</title>
        <authorList>
            <person name="Franch-Gras L."/>
            <person name="Hahn C."/>
            <person name="Garcia-Roger E.M."/>
            <person name="Carmona M.J."/>
            <person name="Serra M."/>
            <person name="Gomez A."/>
        </authorList>
    </citation>
    <scope>NUCLEOTIDE SEQUENCE [LARGE SCALE GENOMIC DNA]</scope>
    <source>
        <strain evidence="1">HYR1</strain>
    </source>
</reference>
<dbReference type="AlphaFoldDB" id="A0A3M7QMK4"/>
<organism evidence="1 2">
    <name type="scientific">Brachionus plicatilis</name>
    <name type="common">Marine rotifer</name>
    <name type="synonym">Brachionus muelleri</name>
    <dbReference type="NCBI Taxonomy" id="10195"/>
    <lineage>
        <taxon>Eukaryota</taxon>
        <taxon>Metazoa</taxon>
        <taxon>Spiralia</taxon>
        <taxon>Gnathifera</taxon>
        <taxon>Rotifera</taxon>
        <taxon>Eurotatoria</taxon>
        <taxon>Monogononta</taxon>
        <taxon>Pseudotrocha</taxon>
        <taxon>Ploima</taxon>
        <taxon>Brachionidae</taxon>
        <taxon>Brachionus</taxon>
    </lineage>
</organism>
<protein>
    <submittedName>
        <fullName evidence="1">Uncharacterized protein</fullName>
    </submittedName>
</protein>
<evidence type="ECO:0000313" key="1">
    <source>
        <dbReference type="EMBL" id="RNA12509.1"/>
    </source>
</evidence>
<proteinExistence type="predicted"/>
<name>A0A3M7QMK4_BRAPC</name>